<organism evidence="2 3">
    <name type="scientific">Iphiclides podalirius</name>
    <name type="common">scarce swallowtail</name>
    <dbReference type="NCBI Taxonomy" id="110791"/>
    <lineage>
        <taxon>Eukaryota</taxon>
        <taxon>Metazoa</taxon>
        <taxon>Ecdysozoa</taxon>
        <taxon>Arthropoda</taxon>
        <taxon>Hexapoda</taxon>
        <taxon>Insecta</taxon>
        <taxon>Pterygota</taxon>
        <taxon>Neoptera</taxon>
        <taxon>Endopterygota</taxon>
        <taxon>Lepidoptera</taxon>
        <taxon>Glossata</taxon>
        <taxon>Ditrysia</taxon>
        <taxon>Papilionoidea</taxon>
        <taxon>Papilionidae</taxon>
        <taxon>Papilioninae</taxon>
        <taxon>Iphiclides</taxon>
    </lineage>
</organism>
<accession>A0ABN8J3D9</accession>
<keyword evidence="3" id="KW-1185">Reference proteome</keyword>
<name>A0ABN8J3D9_9NEOP</name>
<dbReference type="EMBL" id="OW152819">
    <property type="protein sequence ID" value="CAH2074305.1"/>
    <property type="molecule type" value="Genomic_DNA"/>
</dbReference>
<reference evidence="2" key="1">
    <citation type="submission" date="2022-03" db="EMBL/GenBank/DDBJ databases">
        <authorList>
            <person name="Martin H S."/>
        </authorList>
    </citation>
    <scope>NUCLEOTIDE SEQUENCE</scope>
</reference>
<protein>
    <submittedName>
        <fullName evidence="2">Uncharacterized protein</fullName>
    </submittedName>
</protein>
<feature type="region of interest" description="Disordered" evidence="1">
    <location>
        <begin position="1"/>
        <end position="48"/>
    </location>
</feature>
<dbReference type="Proteomes" id="UP000837857">
    <property type="component" value="Chromosome 7"/>
</dbReference>
<evidence type="ECO:0000313" key="3">
    <source>
        <dbReference type="Proteomes" id="UP000837857"/>
    </source>
</evidence>
<gene>
    <name evidence="2" type="ORF">IPOD504_LOCUS16014</name>
</gene>
<sequence length="123" mass="13184">MPERGCAGAGGGVTSRLPPPPPQPAENPQTLPSRGTLRCCGASDRSSGRCRWPRTSPAVCGGVLRGTPSSRSALEAFERELGRGAAKIACRTRDVITAYDLSATWKRKGNAKRARNRRRTRPV</sequence>
<evidence type="ECO:0000313" key="2">
    <source>
        <dbReference type="EMBL" id="CAH2074305.1"/>
    </source>
</evidence>
<evidence type="ECO:0000256" key="1">
    <source>
        <dbReference type="SAM" id="MobiDB-lite"/>
    </source>
</evidence>
<feature type="non-terminal residue" evidence="2">
    <location>
        <position position="1"/>
    </location>
</feature>
<proteinExistence type="predicted"/>